<dbReference type="SMART" id="SM00421">
    <property type="entry name" value="HTH_LUXR"/>
    <property type="match status" value="1"/>
</dbReference>
<dbReference type="PANTHER" id="PTHR44688">
    <property type="entry name" value="DNA-BINDING TRANSCRIPTIONAL ACTIVATOR DEVR_DOSR"/>
    <property type="match status" value="1"/>
</dbReference>
<dbReference type="Proteomes" id="UP001183648">
    <property type="component" value="Unassembled WGS sequence"/>
</dbReference>
<dbReference type="SUPFAM" id="SSF46894">
    <property type="entry name" value="C-terminal effector domain of the bipartite response regulators"/>
    <property type="match status" value="1"/>
</dbReference>
<dbReference type="Pfam" id="PF00196">
    <property type="entry name" value="GerE"/>
    <property type="match status" value="1"/>
</dbReference>
<evidence type="ECO:0000256" key="1">
    <source>
        <dbReference type="ARBA" id="ARBA00023015"/>
    </source>
</evidence>
<dbReference type="InterPro" id="IPR000792">
    <property type="entry name" value="Tscrpt_reg_LuxR_C"/>
</dbReference>
<sequence length="116" mass="12371">MTEGRTRSFPEGSSPSGSAYGVRAAISHWWLQARILEQRGPATTDSLTGRERATLALPADGLTAVAIARRLAVSPRTVNKHLEHLYRKLGVRDRLQAVLVARDAGLVCAGGGGLAR</sequence>
<dbReference type="PANTHER" id="PTHR44688:SF16">
    <property type="entry name" value="DNA-BINDING TRANSCRIPTIONAL ACTIVATOR DEVR_DOSR"/>
    <property type="match status" value="1"/>
</dbReference>
<dbReference type="EMBL" id="JAVDYG010000001">
    <property type="protein sequence ID" value="MDR7360719.1"/>
    <property type="molecule type" value="Genomic_DNA"/>
</dbReference>
<name>A0ABU2BRV3_9ACTN</name>
<keyword evidence="2 5" id="KW-0238">DNA-binding</keyword>
<dbReference type="InterPro" id="IPR016032">
    <property type="entry name" value="Sig_transdc_resp-reg_C-effctor"/>
</dbReference>
<reference evidence="5 6" key="1">
    <citation type="submission" date="2023-07" db="EMBL/GenBank/DDBJ databases">
        <title>Sequencing the genomes of 1000 actinobacteria strains.</title>
        <authorList>
            <person name="Klenk H.-P."/>
        </authorList>
    </citation>
    <scope>NUCLEOTIDE SEQUENCE [LARGE SCALE GENOMIC DNA]</scope>
    <source>
        <strain evidence="5 6">DSM 19426</strain>
    </source>
</reference>
<evidence type="ECO:0000313" key="6">
    <source>
        <dbReference type="Proteomes" id="UP001183648"/>
    </source>
</evidence>
<keyword evidence="3" id="KW-0804">Transcription</keyword>
<accession>A0ABU2BRV3</accession>
<comment type="caution">
    <text evidence="5">The sequence shown here is derived from an EMBL/GenBank/DDBJ whole genome shotgun (WGS) entry which is preliminary data.</text>
</comment>
<dbReference type="PROSITE" id="PS50043">
    <property type="entry name" value="HTH_LUXR_2"/>
    <property type="match status" value="1"/>
</dbReference>
<dbReference type="Gene3D" id="1.10.10.10">
    <property type="entry name" value="Winged helix-like DNA-binding domain superfamily/Winged helix DNA-binding domain"/>
    <property type="match status" value="1"/>
</dbReference>
<keyword evidence="6" id="KW-1185">Reference proteome</keyword>
<dbReference type="InterPro" id="IPR036388">
    <property type="entry name" value="WH-like_DNA-bd_sf"/>
</dbReference>
<protein>
    <submittedName>
        <fullName evidence="5">DNA-binding NarL/FixJ family response regulator</fullName>
    </submittedName>
</protein>
<evidence type="ECO:0000313" key="5">
    <source>
        <dbReference type="EMBL" id="MDR7360719.1"/>
    </source>
</evidence>
<evidence type="ECO:0000256" key="2">
    <source>
        <dbReference type="ARBA" id="ARBA00023125"/>
    </source>
</evidence>
<gene>
    <name evidence="5" type="ORF">J2S63_000272</name>
</gene>
<dbReference type="GO" id="GO:0003677">
    <property type="term" value="F:DNA binding"/>
    <property type="evidence" value="ECO:0007669"/>
    <property type="project" value="UniProtKB-KW"/>
</dbReference>
<proteinExistence type="predicted"/>
<dbReference type="RefSeq" id="WP_310297580.1">
    <property type="nucleotide sequence ID" value="NZ_BAAAPS010000011.1"/>
</dbReference>
<organism evidence="5 6">
    <name type="scientific">Nocardioides marmoribigeumensis</name>
    <dbReference type="NCBI Taxonomy" id="433649"/>
    <lineage>
        <taxon>Bacteria</taxon>
        <taxon>Bacillati</taxon>
        <taxon>Actinomycetota</taxon>
        <taxon>Actinomycetes</taxon>
        <taxon>Propionibacteriales</taxon>
        <taxon>Nocardioidaceae</taxon>
        <taxon>Nocardioides</taxon>
    </lineage>
</organism>
<evidence type="ECO:0000259" key="4">
    <source>
        <dbReference type="PROSITE" id="PS50043"/>
    </source>
</evidence>
<dbReference type="PROSITE" id="PS00622">
    <property type="entry name" value="HTH_LUXR_1"/>
    <property type="match status" value="1"/>
</dbReference>
<keyword evidence="1" id="KW-0805">Transcription regulation</keyword>
<dbReference type="PRINTS" id="PR00038">
    <property type="entry name" value="HTHLUXR"/>
</dbReference>
<dbReference type="CDD" id="cd06170">
    <property type="entry name" value="LuxR_C_like"/>
    <property type="match status" value="1"/>
</dbReference>
<feature type="domain" description="HTH luxR-type" evidence="4">
    <location>
        <begin position="40"/>
        <end position="105"/>
    </location>
</feature>
<evidence type="ECO:0000256" key="3">
    <source>
        <dbReference type="ARBA" id="ARBA00023163"/>
    </source>
</evidence>